<evidence type="ECO:0000313" key="29">
    <source>
        <dbReference type="EMBL" id="SNB60625.1"/>
    </source>
</evidence>
<organism evidence="29 30">
    <name type="scientific">Arboricoccus pini</name>
    <dbReference type="NCBI Taxonomy" id="1963835"/>
    <lineage>
        <taxon>Bacteria</taxon>
        <taxon>Pseudomonadati</taxon>
        <taxon>Pseudomonadota</taxon>
        <taxon>Alphaproteobacteria</taxon>
        <taxon>Geminicoccales</taxon>
        <taxon>Geminicoccaceae</taxon>
        <taxon>Arboricoccus</taxon>
    </lineage>
</organism>
<keyword evidence="17 20" id="KW-0170">Cobalt</keyword>
<dbReference type="GO" id="GO:0032259">
    <property type="term" value="P:methylation"/>
    <property type="evidence" value="ECO:0007669"/>
    <property type="project" value="UniProtKB-KW"/>
</dbReference>
<evidence type="ECO:0000259" key="28">
    <source>
        <dbReference type="PROSITE" id="PS51337"/>
    </source>
</evidence>
<dbReference type="SUPFAM" id="SSF47644">
    <property type="entry name" value="Methionine synthase domain"/>
    <property type="match status" value="1"/>
</dbReference>
<dbReference type="InterPro" id="IPR036724">
    <property type="entry name" value="Cobalamin-bd_sf"/>
</dbReference>
<dbReference type="GO" id="GO:0008270">
    <property type="term" value="F:zinc ion binding"/>
    <property type="evidence" value="ECO:0007669"/>
    <property type="project" value="UniProtKB-UniRule"/>
</dbReference>
<dbReference type="CDD" id="cd02069">
    <property type="entry name" value="methionine_synthase_B12_BD"/>
    <property type="match status" value="1"/>
</dbReference>
<keyword evidence="12 20" id="KW-0949">S-adenosyl-L-methionine</keyword>
<dbReference type="FunFam" id="1.10.1240.10:FF:000001">
    <property type="entry name" value="Methionine synthase"/>
    <property type="match status" value="1"/>
</dbReference>
<evidence type="ECO:0000256" key="12">
    <source>
        <dbReference type="ARBA" id="ARBA00022691"/>
    </source>
</evidence>
<dbReference type="EC" id="2.1.1.13" evidence="6 19"/>
<feature type="binding site" evidence="22">
    <location>
        <position position="777"/>
    </location>
    <ligand>
        <name>methylcob(III)alamin</name>
        <dbReference type="ChEBI" id="CHEBI:28115"/>
    </ligand>
</feature>
<evidence type="ECO:0000256" key="1">
    <source>
        <dbReference type="ARBA" id="ARBA00001700"/>
    </source>
</evidence>
<dbReference type="EMBL" id="FYEH01000002">
    <property type="protein sequence ID" value="SNB60625.1"/>
    <property type="molecule type" value="Genomic_DNA"/>
</dbReference>
<keyword evidence="15 20" id="KW-0862">Zinc</keyword>
<proteinExistence type="inferred from homology"/>
<dbReference type="Gene3D" id="3.20.20.20">
    <property type="entry name" value="Dihydropteroate synthase-like"/>
    <property type="match status" value="1"/>
</dbReference>
<dbReference type="PANTHER" id="PTHR45833:SF1">
    <property type="entry name" value="METHIONINE SYNTHASE"/>
    <property type="match status" value="1"/>
</dbReference>
<dbReference type="InterPro" id="IPR011005">
    <property type="entry name" value="Dihydropteroate_synth-like_sf"/>
</dbReference>
<keyword evidence="30" id="KW-1185">Reference proteome</keyword>
<dbReference type="Proteomes" id="UP000197065">
    <property type="component" value="Unassembled WGS sequence"/>
</dbReference>
<comment type="function">
    <text evidence="18 20">Catalyzes the transfer of a methyl group from methyl-cobalamin to homocysteine, yielding enzyme-bound cob(I)alamin and methionine. Subsequently, remethylates the cofactor using methyltetrahydrofolate.</text>
</comment>
<sequence length="1171" mass="129345">MTDFLDYARQRIVLFDGGMGSQIQARDLTLKDFWDQENCSEILNLSRPDLVREIHTAYLKAGADAIETNTFGGAPLTLGEFGLQDRAVEINKLAAELAREAIEAMPKDGRTRFVVGSIGPGTRLVSLGHVAYQTLEDGYEVQATGLIEGGVDAILIETCQDPLQIKAAVNGSRRAFAKIGRAVPIMAQVTIETTGTMLVGTDIAAATTIIDALDVPVLGMNCATGPKEMAEHLRYVSQNWPGLISVLPNAGLPELREGQTYYPLGPDEMALWLERFLNEDGINFVGGCCGTDHRHIAAVDAMLRRNAPDGFRPAPKARNVSLQPQLASLFSAVSLRQESSYLSIGERCNANGSKKFRELQAADEWDSCVAMGREQVREGSNALDVCTAFVGRDEVSDMTNVISRMRGSVDAPIVFDSTELNVLEASLRLYGGKGILNSINFEDGEEPAEKRMRLAKQFGQAVIALTIDETGMAKDVESKLRVARRLVAFACDRFGLKRHDLLIDPLTFTICTGNEDDRKLGLWTLEGIERIAAEFPEIQIILGLSNISFGLNAAARHVLNSVFLDEAIKRGLTGAIVHSSKIVPLHKIPENEAKIALDLIYDRRAEGYDPLQAFIALFMDRKASESVKKSRPDTIEEVLKQRIVDGDKQGLEADLEAAMQTYPPLEIINTLLLDGMKVVGELFGAGKMQLPFVLQSAETMKRAVAWLEPFMEKVEGQEKGTIVLATVKGDVHDIGKNLVDIILTNNGYKVVNLGIKQPLTAIIEAANENKANAIGMSGLLVKSTVIMRENLEEMQRLGLSTPVFLGGAALTRAYVEEDCWKAYGEGPVAYARDAFDGLSLMDKVVTQKFGDYVAERVAKNAGRSKPGKKHRTLEALEEEAKGGSIRPLEIDEIEEIRLRRNELVGDVAVPTPPFWGGKIIDNVPVRALLPYLNENMLYQFHWGYEKQGRKLDAFLDWASKELRPILNNLVKEAEQEQIFFPKAAYGYWKAAGEGNDVVLFAEDGNTEVARFRLPRQKKEGGLCIADFLRDIDDATRDVMAMQVVTVGQHASEVAREWFAADRYQDYVRLHGLGVELAEAMAEYVHAKIRAELGFGHQDERDMRELLKQGYRGSRYSFGYPACPNVGDQKQLLRLLGADRVGVELGDEDQLWPEQSTSAIVLHHPQAKYFNV</sequence>
<evidence type="ECO:0000259" key="25">
    <source>
        <dbReference type="PROSITE" id="PS50972"/>
    </source>
</evidence>
<dbReference type="Pfam" id="PF02310">
    <property type="entry name" value="B12-binding"/>
    <property type="match status" value="1"/>
</dbReference>
<dbReference type="Pfam" id="PF02607">
    <property type="entry name" value="B12-binding_2"/>
    <property type="match status" value="1"/>
</dbReference>
<dbReference type="InterPro" id="IPR004223">
    <property type="entry name" value="VitB12-dep_Met_synth_activ_dom"/>
</dbReference>
<dbReference type="InterPro" id="IPR003759">
    <property type="entry name" value="Cbl-bd_cap"/>
</dbReference>
<evidence type="ECO:0000256" key="15">
    <source>
        <dbReference type="ARBA" id="ARBA00022833"/>
    </source>
</evidence>
<evidence type="ECO:0000259" key="24">
    <source>
        <dbReference type="PROSITE" id="PS50970"/>
    </source>
</evidence>
<dbReference type="InterPro" id="IPR037010">
    <property type="entry name" value="VitB12-dep_Met_synth_activ_sf"/>
</dbReference>
<evidence type="ECO:0000259" key="26">
    <source>
        <dbReference type="PROSITE" id="PS50974"/>
    </source>
</evidence>
<dbReference type="InterPro" id="IPR050554">
    <property type="entry name" value="Met_Synthase/Corrinoid"/>
</dbReference>
<dbReference type="GO" id="GO:0050667">
    <property type="term" value="P:homocysteine metabolic process"/>
    <property type="evidence" value="ECO:0007669"/>
    <property type="project" value="TreeGrafter"/>
</dbReference>
<dbReference type="SUPFAM" id="SSF82282">
    <property type="entry name" value="Homocysteine S-methyltransferase"/>
    <property type="match status" value="1"/>
</dbReference>
<dbReference type="Gene3D" id="1.10.1240.10">
    <property type="entry name" value="Methionine synthase domain"/>
    <property type="match status" value="1"/>
</dbReference>
<protein>
    <recommendedName>
        <fullName evidence="7 19">Methionine synthase</fullName>
        <ecNumber evidence="6 19">2.1.1.13</ecNumber>
    </recommendedName>
    <alternativeName>
        <fullName evidence="20">5-methyltetrahydrofolate--homocysteine methyltransferase</fullName>
    </alternativeName>
</protein>
<dbReference type="FunFam" id="3.20.20.20:FF:000007">
    <property type="entry name" value="Methionine synthase"/>
    <property type="match status" value="1"/>
</dbReference>
<dbReference type="InterPro" id="IPR000489">
    <property type="entry name" value="Pterin-binding_dom"/>
</dbReference>
<dbReference type="GO" id="GO:0008705">
    <property type="term" value="F:methionine synthase activity"/>
    <property type="evidence" value="ECO:0007669"/>
    <property type="project" value="UniProtKB-UniRule"/>
</dbReference>
<evidence type="ECO:0000256" key="2">
    <source>
        <dbReference type="ARBA" id="ARBA00001947"/>
    </source>
</evidence>
<feature type="binding site" evidence="21 23">
    <location>
        <position position="289"/>
    </location>
    <ligand>
        <name>Zn(2+)</name>
        <dbReference type="ChEBI" id="CHEBI:29105"/>
    </ligand>
</feature>
<dbReference type="Pfam" id="PF02574">
    <property type="entry name" value="S-methyl_trans"/>
    <property type="match status" value="1"/>
</dbReference>
<feature type="binding site" evidence="21 23">
    <location>
        <position position="288"/>
    </location>
    <ligand>
        <name>Zn(2+)</name>
        <dbReference type="ChEBI" id="CHEBI:29105"/>
    </ligand>
</feature>
<comment type="cofactor">
    <cofactor evidence="2 20 23">
        <name>Zn(2+)</name>
        <dbReference type="ChEBI" id="CHEBI:29105"/>
    </cofactor>
</comment>
<dbReference type="PROSITE" id="PS51337">
    <property type="entry name" value="B12_BINDING_NTER"/>
    <property type="match status" value="1"/>
</dbReference>
<keyword evidence="8 20" id="KW-0489">Methyltransferase</keyword>
<keyword evidence="16 20" id="KW-0486">Methionine biosynthesis</keyword>
<dbReference type="SUPFAM" id="SSF52242">
    <property type="entry name" value="Cobalamin (vitamin B12)-binding domain"/>
    <property type="match status" value="1"/>
</dbReference>
<dbReference type="NCBIfam" id="TIGR02082">
    <property type="entry name" value="metH"/>
    <property type="match status" value="1"/>
</dbReference>
<dbReference type="InterPro" id="IPR036589">
    <property type="entry name" value="HCY_dom_sf"/>
</dbReference>
<dbReference type="SMART" id="SM01018">
    <property type="entry name" value="B12-binding_2"/>
    <property type="match status" value="1"/>
</dbReference>
<comment type="domain">
    <text evidence="20">Modular enzyme with four functionally distinct domains. The isolated Hcy-binding domain catalyzes methyl transfer from free methylcobalamin to homocysteine. The Hcy-binding domain in association with the pterin-binding domain catalyzes the methylation of cob(I)alamin by methyltetrahydrofolate and the methylation of homocysteine. The B12-binding domain binds the cofactor. The AdoMet activation domain binds S-adenosyl-L-methionine. Under aerobic conditions cob(I)alamin can be converted to inactive cob(II)alamin. Reductive methylation by S-adenosyl-L-methionine and flavodoxin regenerates methylcobalamin.</text>
</comment>
<name>A0A212QMQ7_9PROT</name>
<feature type="domain" description="B12-binding" evidence="27">
    <location>
        <begin position="719"/>
        <end position="855"/>
    </location>
</feature>
<dbReference type="Pfam" id="PF00809">
    <property type="entry name" value="Pterin_bind"/>
    <property type="match status" value="1"/>
</dbReference>
<dbReference type="Gene3D" id="3.20.20.330">
    <property type="entry name" value="Homocysteine-binding-like domain"/>
    <property type="match status" value="1"/>
</dbReference>
<dbReference type="PANTHER" id="PTHR45833">
    <property type="entry name" value="METHIONINE SYNTHASE"/>
    <property type="match status" value="1"/>
</dbReference>
<dbReference type="InterPro" id="IPR006158">
    <property type="entry name" value="Cobalamin-bd"/>
</dbReference>
<comment type="pathway">
    <text evidence="4 20">Amino-acid biosynthesis; L-methionine biosynthesis via de novo pathway; L-methionine from L-homocysteine (MetH route): step 1/1.</text>
</comment>
<dbReference type="SUPFAM" id="SSF56507">
    <property type="entry name" value="Methionine synthase activation domain-like"/>
    <property type="match status" value="1"/>
</dbReference>
<feature type="binding site" evidence="22">
    <location>
        <position position="834"/>
    </location>
    <ligand>
        <name>methylcob(III)alamin</name>
        <dbReference type="ChEBI" id="CHEBI:28115"/>
    </ligand>
</feature>
<dbReference type="Pfam" id="PF02965">
    <property type="entry name" value="Met_synt_B12"/>
    <property type="match status" value="1"/>
</dbReference>
<evidence type="ECO:0000256" key="7">
    <source>
        <dbReference type="ARBA" id="ARBA00013998"/>
    </source>
</evidence>
<comment type="catalytic activity">
    <reaction evidence="1 20">
        <text>(6S)-5-methyl-5,6,7,8-tetrahydrofolate + L-homocysteine = (6S)-5,6,7,8-tetrahydrofolate + L-methionine</text>
        <dbReference type="Rhea" id="RHEA:11172"/>
        <dbReference type="ChEBI" id="CHEBI:18608"/>
        <dbReference type="ChEBI" id="CHEBI:57453"/>
        <dbReference type="ChEBI" id="CHEBI:57844"/>
        <dbReference type="ChEBI" id="CHEBI:58199"/>
        <dbReference type="EC" id="2.1.1.13"/>
    </reaction>
</comment>
<dbReference type="UniPathway" id="UPA00051">
    <property type="reaction ID" value="UER00081"/>
</dbReference>
<reference evidence="29 30" key="1">
    <citation type="submission" date="2017-06" db="EMBL/GenBank/DDBJ databases">
        <authorList>
            <person name="Kim H.J."/>
            <person name="Triplett B.A."/>
        </authorList>
    </citation>
    <scope>NUCLEOTIDE SEQUENCE [LARGE SCALE GENOMIC DNA]</scope>
    <source>
        <strain evidence="29 30">B29T1</strain>
    </source>
</reference>
<evidence type="ECO:0000256" key="17">
    <source>
        <dbReference type="ARBA" id="ARBA00023285"/>
    </source>
</evidence>
<evidence type="ECO:0000256" key="9">
    <source>
        <dbReference type="ARBA" id="ARBA00022605"/>
    </source>
</evidence>
<feature type="domain" description="Hcy-binding" evidence="24">
    <location>
        <begin position="1"/>
        <end position="303"/>
    </location>
</feature>
<feature type="domain" description="B12-binding N-terminal" evidence="28">
    <location>
        <begin position="626"/>
        <end position="719"/>
    </location>
</feature>
<keyword evidence="9 20" id="KW-0028">Amino-acid biosynthesis</keyword>
<evidence type="ECO:0000256" key="23">
    <source>
        <dbReference type="PROSITE-ProRule" id="PRU00333"/>
    </source>
</evidence>
<dbReference type="GO" id="GO:0046653">
    <property type="term" value="P:tetrahydrofolate metabolic process"/>
    <property type="evidence" value="ECO:0007669"/>
    <property type="project" value="TreeGrafter"/>
</dbReference>
<evidence type="ECO:0000256" key="14">
    <source>
        <dbReference type="ARBA" id="ARBA00022737"/>
    </source>
</evidence>
<accession>A0A212QMQ7</accession>
<dbReference type="PIRSF" id="PIRSF000381">
    <property type="entry name" value="MetH"/>
    <property type="match status" value="1"/>
</dbReference>
<dbReference type="InterPro" id="IPR003726">
    <property type="entry name" value="HCY_dom"/>
</dbReference>
<evidence type="ECO:0000256" key="3">
    <source>
        <dbReference type="ARBA" id="ARBA00001956"/>
    </source>
</evidence>
<comment type="cofactor">
    <cofactor evidence="3 20 21">
        <name>methylcob(III)alamin</name>
        <dbReference type="ChEBI" id="CHEBI:28115"/>
    </cofactor>
</comment>
<dbReference type="Gene3D" id="3.40.50.280">
    <property type="entry name" value="Cobalamin-binding domain"/>
    <property type="match status" value="1"/>
</dbReference>
<evidence type="ECO:0000259" key="27">
    <source>
        <dbReference type="PROSITE" id="PS51332"/>
    </source>
</evidence>
<dbReference type="PROSITE" id="PS50972">
    <property type="entry name" value="PTERIN_BINDING"/>
    <property type="match status" value="1"/>
</dbReference>
<evidence type="ECO:0000256" key="13">
    <source>
        <dbReference type="ARBA" id="ARBA00022723"/>
    </source>
</evidence>
<evidence type="ECO:0000256" key="19">
    <source>
        <dbReference type="NCBIfam" id="TIGR02082"/>
    </source>
</evidence>
<dbReference type="Gene3D" id="3.10.196.10">
    <property type="entry name" value="Vitamin B12-dependent methionine synthase, activation domain"/>
    <property type="match status" value="2"/>
</dbReference>
<feature type="binding site" evidence="22">
    <location>
        <position position="1114"/>
    </location>
    <ligand>
        <name>S-adenosyl-L-methionine</name>
        <dbReference type="ChEBI" id="CHEBI:59789"/>
    </ligand>
</feature>
<feature type="binding site" evidence="22">
    <location>
        <begin position="729"/>
        <end position="733"/>
    </location>
    <ligand>
        <name>methylcob(III)alamin</name>
        <dbReference type="ChEBI" id="CHEBI:28115"/>
    </ligand>
</feature>
<dbReference type="InterPro" id="IPR011822">
    <property type="entry name" value="MetH"/>
</dbReference>
<evidence type="ECO:0000256" key="10">
    <source>
        <dbReference type="ARBA" id="ARBA00022628"/>
    </source>
</evidence>
<feature type="binding site" description="axial binding residue" evidence="21">
    <location>
        <position position="732"/>
    </location>
    <ligand>
        <name>methylcob(III)alamin</name>
        <dbReference type="ChEBI" id="CHEBI:28115"/>
    </ligand>
    <ligandPart>
        <name>Co</name>
        <dbReference type="ChEBI" id="CHEBI:27638"/>
    </ligandPart>
</feature>
<evidence type="ECO:0000256" key="21">
    <source>
        <dbReference type="PIRSR" id="PIRSR000381-1"/>
    </source>
</evidence>
<dbReference type="PROSITE" id="PS51332">
    <property type="entry name" value="B12_BINDING"/>
    <property type="match status" value="1"/>
</dbReference>
<dbReference type="GO" id="GO:0031419">
    <property type="term" value="F:cobalamin binding"/>
    <property type="evidence" value="ECO:0007669"/>
    <property type="project" value="UniProtKB-UniRule"/>
</dbReference>
<keyword evidence="10 20" id="KW-0846">Cobalamin</keyword>
<feature type="binding site" evidence="21 23">
    <location>
        <position position="222"/>
    </location>
    <ligand>
        <name>Zn(2+)</name>
        <dbReference type="ChEBI" id="CHEBI:29105"/>
    </ligand>
</feature>
<evidence type="ECO:0000256" key="18">
    <source>
        <dbReference type="ARBA" id="ARBA00025552"/>
    </source>
</evidence>
<dbReference type="PROSITE" id="PS50974">
    <property type="entry name" value="ADOMET_ACTIVATION"/>
    <property type="match status" value="1"/>
</dbReference>
<keyword evidence="13 20" id="KW-0479">Metal-binding</keyword>
<dbReference type="FunFam" id="3.20.20.330:FF:000001">
    <property type="entry name" value="Methionine synthase"/>
    <property type="match status" value="1"/>
</dbReference>
<evidence type="ECO:0000256" key="6">
    <source>
        <dbReference type="ARBA" id="ARBA00012032"/>
    </source>
</evidence>
<evidence type="ECO:0000256" key="16">
    <source>
        <dbReference type="ARBA" id="ARBA00023167"/>
    </source>
</evidence>
<evidence type="ECO:0000256" key="8">
    <source>
        <dbReference type="ARBA" id="ARBA00022603"/>
    </source>
</evidence>
<keyword evidence="14" id="KW-0677">Repeat</keyword>
<dbReference type="OrthoDB" id="9803687at2"/>
<gene>
    <name evidence="29" type="ORF">SAMN07250955_1028</name>
</gene>
<dbReference type="InterPro" id="IPR036594">
    <property type="entry name" value="Meth_synthase_dom"/>
</dbReference>
<evidence type="ECO:0000256" key="11">
    <source>
        <dbReference type="ARBA" id="ARBA00022679"/>
    </source>
</evidence>
<evidence type="ECO:0000256" key="22">
    <source>
        <dbReference type="PIRSR" id="PIRSR000381-2"/>
    </source>
</evidence>
<evidence type="ECO:0000256" key="5">
    <source>
        <dbReference type="ARBA" id="ARBA00010398"/>
    </source>
</evidence>
<dbReference type="SUPFAM" id="SSF51717">
    <property type="entry name" value="Dihydropteroate synthetase-like"/>
    <property type="match status" value="1"/>
</dbReference>
<keyword evidence="11 20" id="KW-0808">Transferase</keyword>
<dbReference type="PROSITE" id="PS50970">
    <property type="entry name" value="HCY"/>
    <property type="match status" value="1"/>
</dbReference>
<feature type="binding site" evidence="22">
    <location>
        <begin position="1168"/>
        <end position="1169"/>
    </location>
    <ligand>
        <name>S-adenosyl-L-methionine</name>
        <dbReference type="ChEBI" id="CHEBI:59789"/>
    </ligand>
</feature>
<evidence type="ECO:0000256" key="20">
    <source>
        <dbReference type="PIRNR" id="PIRNR000381"/>
    </source>
</evidence>
<evidence type="ECO:0000313" key="30">
    <source>
        <dbReference type="Proteomes" id="UP000197065"/>
    </source>
</evidence>
<dbReference type="InterPro" id="IPR033706">
    <property type="entry name" value="Met_synthase_B12-bd"/>
</dbReference>
<feature type="domain" description="AdoMet activation" evidence="26">
    <location>
        <begin position="884"/>
        <end position="1171"/>
    </location>
</feature>
<comment type="similarity">
    <text evidence="5">Belongs to the vitamin-B12 dependent methionine synthase family.</text>
</comment>
<dbReference type="AlphaFoldDB" id="A0A212QMQ7"/>
<dbReference type="GO" id="GO:0005829">
    <property type="term" value="C:cytosol"/>
    <property type="evidence" value="ECO:0007669"/>
    <property type="project" value="TreeGrafter"/>
</dbReference>
<feature type="domain" description="Pterin-binding" evidence="25">
    <location>
        <begin position="341"/>
        <end position="598"/>
    </location>
</feature>
<evidence type="ECO:0000256" key="4">
    <source>
        <dbReference type="ARBA" id="ARBA00005178"/>
    </source>
</evidence>